<gene>
    <name evidence="1" type="ORF">E2C01_037323</name>
</gene>
<keyword evidence="2" id="KW-1185">Reference proteome</keyword>
<dbReference type="AlphaFoldDB" id="A0A5B7F919"/>
<organism evidence="1 2">
    <name type="scientific">Portunus trituberculatus</name>
    <name type="common">Swimming crab</name>
    <name type="synonym">Neptunus trituberculatus</name>
    <dbReference type="NCBI Taxonomy" id="210409"/>
    <lineage>
        <taxon>Eukaryota</taxon>
        <taxon>Metazoa</taxon>
        <taxon>Ecdysozoa</taxon>
        <taxon>Arthropoda</taxon>
        <taxon>Crustacea</taxon>
        <taxon>Multicrustacea</taxon>
        <taxon>Malacostraca</taxon>
        <taxon>Eumalacostraca</taxon>
        <taxon>Eucarida</taxon>
        <taxon>Decapoda</taxon>
        <taxon>Pleocyemata</taxon>
        <taxon>Brachyura</taxon>
        <taxon>Eubrachyura</taxon>
        <taxon>Portunoidea</taxon>
        <taxon>Portunidae</taxon>
        <taxon>Portuninae</taxon>
        <taxon>Portunus</taxon>
    </lineage>
</organism>
<dbReference type="EMBL" id="VSRR010005938">
    <property type="protein sequence ID" value="MPC43671.1"/>
    <property type="molecule type" value="Genomic_DNA"/>
</dbReference>
<evidence type="ECO:0000313" key="2">
    <source>
        <dbReference type="Proteomes" id="UP000324222"/>
    </source>
</evidence>
<proteinExistence type="predicted"/>
<accession>A0A5B7F919</accession>
<reference evidence="1" key="1">
    <citation type="submission" date="2019-05" db="EMBL/GenBank/DDBJ databases">
        <title>Another draft genome of Portunus trituberculatus and its Hox gene families provides insights of decapod evolution.</title>
        <authorList>
            <person name="Jeong J.-H."/>
            <person name="Song I."/>
            <person name="Kim S."/>
            <person name="Choi T."/>
            <person name="Kim D."/>
            <person name="Ryu S."/>
            <person name="Kim W."/>
        </authorList>
    </citation>
    <scope>NUCLEOTIDE SEQUENCE [LARGE SCALE GENOMIC DNA]</scope>
    <source>
        <tissue evidence="1">Muscle</tissue>
    </source>
</reference>
<dbReference type="Proteomes" id="UP000324222">
    <property type="component" value="Unassembled WGS sequence"/>
</dbReference>
<evidence type="ECO:0000313" key="1">
    <source>
        <dbReference type="EMBL" id="MPC43671.1"/>
    </source>
</evidence>
<protein>
    <submittedName>
        <fullName evidence="1">Uncharacterized protein</fullName>
    </submittedName>
</protein>
<sequence length="96" mass="11192">MRDGQEQCYPTMVWPHLYPVDQWCPYHYTMLVFLGMITIASVSDTHLWAERLTEVIVSGMEVYFPHSSLNVNLPNLSLTRPFLMLYIIKKLLTKGT</sequence>
<name>A0A5B7F919_PORTR</name>
<comment type="caution">
    <text evidence="1">The sequence shown here is derived from an EMBL/GenBank/DDBJ whole genome shotgun (WGS) entry which is preliminary data.</text>
</comment>